<name>A0A165P9T4_9APHY</name>
<dbReference type="Proteomes" id="UP000076727">
    <property type="component" value="Unassembled WGS sequence"/>
</dbReference>
<evidence type="ECO:0000313" key="1">
    <source>
        <dbReference type="EMBL" id="KZT67938.1"/>
    </source>
</evidence>
<organism evidence="1 2">
    <name type="scientific">Daedalea quercina L-15889</name>
    <dbReference type="NCBI Taxonomy" id="1314783"/>
    <lineage>
        <taxon>Eukaryota</taxon>
        <taxon>Fungi</taxon>
        <taxon>Dikarya</taxon>
        <taxon>Basidiomycota</taxon>
        <taxon>Agaricomycotina</taxon>
        <taxon>Agaricomycetes</taxon>
        <taxon>Polyporales</taxon>
        <taxon>Fomitopsis</taxon>
    </lineage>
</organism>
<gene>
    <name evidence="1" type="ORF">DAEQUDRAFT_366531</name>
</gene>
<dbReference type="AlphaFoldDB" id="A0A165P9T4"/>
<protein>
    <submittedName>
        <fullName evidence="1">Uncharacterized protein</fullName>
    </submittedName>
</protein>
<sequence length="74" mass="8501">MQILLRRLYNGGFNHLKSASFLVQRAPRTVIPASSRFCTTDAQESNVRAPSMRALVLLRPRPRYFARLIPGTWE</sequence>
<proteinExistence type="predicted"/>
<dbReference type="EMBL" id="KV429071">
    <property type="protein sequence ID" value="KZT67938.1"/>
    <property type="molecule type" value="Genomic_DNA"/>
</dbReference>
<keyword evidence="2" id="KW-1185">Reference proteome</keyword>
<evidence type="ECO:0000313" key="2">
    <source>
        <dbReference type="Proteomes" id="UP000076727"/>
    </source>
</evidence>
<accession>A0A165P9T4</accession>
<reference evidence="1 2" key="1">
    <citation type="journal article" date="2016" name="Mol. Biol. Evol.">
        <title>Comparative Genomics of Early-Diverging Mushroom-Forming Fungi Provides Insights into the Origins of Lignocellulose Decay Capabilities.</title>
        <authorList>
            <person name="Nagy L.G."/>
            <person name="Riley R."/>
            <person name="Tritt A."/>
            <person name="Adam C."/>
            <person name="Daum C."/>
            <person name="Floudas D."/>
            <person name="Sun H."/>
            <person name="Yadav J.S."/>
            <person name="Pangilinan J."/>
            <person name="Larsson K.H."/>
            <person name="Matsuura K."/>
            <person name="Barry K."/>
            <person name="Labutti K."/>
            <person name="Kuo R."/>
            <person name="Ohm R.A."/>
            <person name="Bhattacharya S.S."/>
            <person name="Shirouzu T."/>
            <person name="Yoshinaga Y."/>
            <person name="Martin F.M."/>
            <person name="Grigoriev I.V."/>
            <person name="Hibbett D.S."/>
        </authorList>
    </citation>
    <scope>NUCLEOTIDE SEQUENCE [LARGE SCALE GENOMIC DNA]</scope>
    <source>
        <strain evidence="1 2">L-15889</strain>
    </source>
</reference>